<gene>
    <name evidence="8" type="ORF">BDA99DRAFT_492619</name>
</gene>
<feature type="transmembrane region" description="Helical" evidence="6">
    <location>
        <begin position="183"/>
        <end position="202"/>
    </location>
</feature>
<dbReference type="SUPFAM" id="SSF103473">
    <property type="entry name" value="MFS general substrate transporter"/>
    <property type="match status" value="1"/>
</dbReference>
<feature type="domain" description="Major facilitator superfamily (MFS) profile" evidence="7">
    <location>
        <begin position="88"/>
        <end position="497"/>
    </location>
</feature>
<evidence type="ECO:0000256" key="1">
    <source>
        <dbReference type="ARBA" id="ARBA00004141"/>
    </source>
</evidence>
<evidence type="ECO:0000256" key="5">
    <source>
        <dbReference type="ARBA" id="ARBA00023136"/>
    </source>
</evidence>
<sequence>MPDSKVEYTTTEYTVEEGPRVEYTTTTTTTTVEEKTAVVDEKSEKHDYLDTSASSNDVTEEFDARGERIYTKSDAEKKLVRKLDYLYVMPFIAILNFLQFFDKSALNYAGVLGIQEDTGTTLGQFSWLGSLFYLGYLVYQAPNQFLLQRMPLAKYTGALIVLWGLVLAVTFEAKNFPQLAGLRFLLGFFEAAMYPCCIMLISTMYRRREQAARLGVVYICNGVAMAVGGFIGYGIGHMDGALGHKSWQWLMIILGAITIFFGIVIFFCLVDNPRSRFLRLTPEQLQIVDERQRDNTTVVTKEIKWSHVIESLKEPRYYCFCVASMLINFQNGALNTFSSIITKGFGFSGVDAILLTVPSGVVDIIYIVLILWYNNKYGNTLYCACAMLVFAIIGLILLIAIPVPKAKLLGLYLCWAYAAAYVMFLSSVANNVNGYTKKIFYSSSIIVFYTIGNFAGPLMMVSWQAPLYLGGMIAYIASNFICIFMFWFARMSMAKINKERLARGITQVPVGEEMKDMTDRENPNFIYRL</sequence>
<organism evidence="8 9">
    <name type="scientific">Phascolomyces articulosus</name>
    <dbReference type="NCBI Taxonomy" id="60185"/>
    <lineage>
        <taxon>Eukaryota</taxon>
        <taxon>Fungi</taxon>
        <taxon>Fungi incertae sedis</taxon>
        <taxon>Mucoromycota</taxon>
        <taxon>Mucoromycotina</taxon>
        <taxon>Mucoromycetes</taxon>
        <taxon>Mucorales</taxon>
        <taxon>Lichtheimiaceae</taxon>
        <taxon>Phascolomyces</taxon>
    </lineage>
</organism>
<dbReference type="Gene3D" id="1.20.1250.20">
    <property type="entry name" value="MFS general substrate transporter like domains"/>
    <property type="match status" value="1"/>
</dbReference>
<comment type="caution">
    <text evidence="8">The sequence shown here is derived from an EMBL/GenBank/DDBJ whole genome shotgun (WGS) entry which is preliminary data.</text>
</comment>
<feature type="transmembrane region" description="Helical" evidence="6">
    <location>
        <begin position="380"/>
        <end position="403"/>
    </location>
</feature>
<evidence type="ECO:0000256" key="4">
    <source>
        <dbReference type="ARBA" id="ARBA00022989"/>
    </source>
</evidence>
<dbReference type="EMBL" id="JAIXMP010000001">
    <property type="protein sequence ID" value="KAI9278608.1"/>
    <property type="molecule type" value="Genomic_DNA"/>
</dbReference>
<dbReference type="GO" id="GO:0022857">
    <property type="term" value="F:transmembrane transporter activity"/>
    <property type="evidence" value="ECO:0007669"/>
    <property type="project" value="InterPro"/>
</dbReference>
<evidence type="ECO:0000313" key="9">
    <source>
        <dbReference type="Proteomes" id="UP001209540"/>
    </source>
</evidence>
<feature type="transmembrane region" description="Helical" evidence="6">
    <location>
        <begin position="121"/>
        <end position="139"/>
    </location>
</feature>
<feature type="transmembrane region" description="Helical" evidence="6">
    <location>
        <begin position="85"/>
        <end position="101"/>
    </location>
</feature>
<evidence type="ECO:0000313" key="8">
    <source>
        <dbReference type="EMBL" id="KAI9278608.1"/>
    </source>
</evidence>
<dbReference type="InterPro" id="IPR020846">
    <property type="entry name" value="MFS_dom"/>
</dbReference>
<feature type="transmembrane region" description="Helical" evidence="6">
    <location>
        <begin position="151"/>
        <end position="171"/>
    </location>
</feature>
<evidence type="ECO:0000256" key="2">
    <source>
        <dbReference type="ARBA" id="ARBA00022448"/>
    </source>
</evidence>
<dbReference type="PANTHER" id="PTHR43791:SF36">
    <property type="entry name" value="TRANSPORTER, PUTATIVE (AFU_ORTHOLOGUE AFUA_6G08340)-RELATED"/>
    <property type="match status" value="1"/>
</dbReference>
<evidence type="ECO:0000256" key="6">
    <source>
        <dbReference type="SAM" id="Phobius"/>
    </source>
</evidence>
<keyword evidence="2" id="KW-0813">Transport</keyword>
<reference evidence="8" key="1">
    <citation type="journal article" date="2022" name="IScience">
        <title>Evolution of zygomycete secretomes and the origins of terrestrial fungal ecologies.</title>
        <authorList>
            <person name="Chang Y."/>
            <person name="Wang Y."/>
            <person name="Mondo S."/>
            <person name="Ahrendt S."/>
            <person name="Andreopoulos W."/>
            <person name="Barry K."/>
            <person name="Beard J."/>
            <person name="Benny G.L."/>
            <person name="Blankenship S."/>
            <person name="Bonito G."/>
            <person name="Cuomo C."/>
            <person name="Desiro A."/>
            <person name="Gervers K.A."/>
            <person name="Hundley H."/>
            <person name="Kuo A."/>
            <person name="LaButti K."/>
            <person name="Lang B.F."/>
            <person name="Lipzen A."/>
            <person name="O'Donnell K."/>
            <person name="Pangilinan J."/>
            <person name="Reynolds N."/>
            <person name="Sandor L."/>
            <person name="Smith M.E."/>
            <person name="Tsang A."/>
            <person name="Grigoriev I.V."/>
            <person name="Stajich J.E."/>
            <person name="Spatafora J.W."/>
        </authorList>
    </citation>
    <scope>NUCLEOTIDE SEQUENCE</scope>
    <source>
        <strain evidence="8">RSA 2281</strain>
    </source>
</reference>
<feature type="transmembrane region" description="Helical" evidence="6">
    <location>
        <begin position="317"/>
        <end position="341"/>
    </location>
</feature>
<evidence type="ECO:0000256" key="3">
    <source>
        <dbReference type="ARBA" id="ARBA00022692"/>
    </source>
</evidence>
<keyword evidence="9" id="KW-1185">Reference proteome</keyword>
<proteinExistence type="predicted"/>
<evidence type="ECO:0000259" key="7">
    <source>
        <dbReference type="PROSITE" id="PS50850"/>
    </source>
</evidence>
<feature type="transmembrane region" description="Helical" evidence="6">
    <location>
        <begin position="467"/>
        <end position="489"/>
    </location>
</feature>
<dbReference type="InterPro" id="IPR036259">
    <property type="entry name" value="MFS_trans_sf"/>
</dbReference>
<dbReference type="AlphaFoldDB" id="A0AAD5PKX7"/>
<protein>
    <submittedName>
        <fullName evidence="8">Major facilitator superfamily domain-containing protein</fullName>
    </submittedName>
</protein>
<dbReference type="GO" id="GO:0016020">
    <property type="term" value="C:membrane"/>
    <property type="evidence" value="ECO:0007669"/>
    <property type="project" value="UniProtKB-SubCell"/>
</dbReference>
<dbReference type="InterPro" id="IPR011701">
    <property type="entry name" value="MFS"/>
</dbReference>
<feature type="transmembrane region" description="Helical" evidence="6">
    <location>
        <begin position="247"/>
        <end position="270"/>
    </location>
</feature>
<feature type="transmembrane region" description="Helical" evidence="6">
    <location>
        <begin position="440"/>
        <end position="461"/>
    </location>
</feature>
<keyword evidence="3 6" id="KW-0812">Transmembrane</keyword>
<dbReference type="PROSITE" id="PS50850">
    <property type="entry name" value="MFS"/>
    <property type="match status" value="1"/>
</dbReference>
<comment type="subcellular location">
    <subcellularLocation>
        <location evidence="1">Membrane</location>
        <topology evidence="1">Multi-pass membrane protein</topology>
    </subcellularLocation>
</comment>
<feature type="transmembrane region" description="Helical" evidence="6">
    <location>
        <begin position="353"/>
        <end position="373"/>
    </location>
</feature>
<accession>A0AAD5PKX7</accession>
<dbReference type="Pfam" id="PF07690">
    <property type="entry name" value="MFS_1"/>
    <property type="match status" value="1"/>
</dbReference>
<keyword evidence="5 6" id="KW-0472">Membrane</keyword>
<reference evidence="8" key="2">
    <citation type="submission" date="2023-02" db="EMBL/GenBank/DDBJ databases">
        <authorList>
            <consortium name="DOE Joint Genome Institute"/>
            <person name="Mondo S.J."/>
            <person name="Chang Y."/>
            <person name="Wang Y."/>
            <person name="Ahrendt S."/>
            <person name="Andreopoulos W."/>
            <person name="Barry K."/>
            <person name="Beard J."/>
            <person name="Benny G.L."/>
            <person name="Blankenship S."/>
            <person name="Bonito G."/>
            <person name="Cuomo C."/>
            <person name="Desiro A."/>
            <person name="Gervers K.A."/>
            <person name="Hundley H."/>
            <person name="Kuo A."/>
            <person name="LaButti K."/>
            <person name="Lang B.F."/>
            <person name="Lipzen A."/>
            <person name="O'Donnell K."/>
            <person name="Pangilinan J."/>
            <person name="Reynolds N."/>
            <person name="Sandor L."/>
            <person name="Smith M.W."/>
            <person name="Tsang A."/>
            <person name="Grigoriev I.V."/>
            <person name="Stajich J.E."/>
            <person name="Spatafora J.W."/>
        </authorList>
    </citation>
    <scope>NUCLEOTIDE SEQUENCE</scope>
    <source>
        <strain evidence="8">RSA 2281</strain>
    </source>
</reference>
<feature type="transmembrane region" description="Helical" evidence="6">
    <location>
        <begin position="409"/>
        <end position="428"/>
    </location>
</feature>
<dbReference type="Proteomes" id="UP001209540">
    <property type="component" value="Unassembled WGS sequence"/>
</dbReference>
<name>A0AAD5PKX7_9FUNG</name>
<keyword evidence="4 6" id="KW-1133">Transmembrane helix</keyword>
<dbReference type="PANTHER" id="PTHR43791">
    <property type="entry name" value="PERMEASE-RELATED"/>
    <property type="match status" value="1"/>
</dbReference>
<feature type="transmembrane region" description="Helical" evidence="6">
    <location>
        <begin position="214"/>
        <end position="235"/>
    </location>
</feature>